<evidence type="ECO:0000313" key="3">
    <source>
        <dbReference type="Proteomes" id="UP000661006"/>
    </source>
</evidence>
<keyword evidence="1" id="KW-0472">Membrane</keyword>
<sequence length="95" mass="10334">MIGISMMMTLLAVLIGLAGAVFLYLAAPAQQLWKCPFSKRICILAGSGLLCLSFLFHLMIYGSGTAFFVLLTLLMSVWSLLPIGVALLKQRPKTQ</sequence>
<name>A0A9Q2FM79_GLUJA</name>
<comment type="caution">
    <text evidence="2">The sequence shown here is derived from an EMBL/GenBank/DDBJ whole genome shotgun (WGS) entry which is preliminary data.</text>
</comment>
<gene>
    <name evidence="2" type="ORF">HKD32_11390</name>
</gene>
<reference evidence="2" key="2">
    <citation type="submission" date="2020-11" db="EMBL/GenBank/DDBJ databases">
        <title>Description of novel Gluconobacter species.</title>
        <authorList>
            <person name="Cleenwerck I."/>
            <person name="Cnockaert M."/>
            <person name="Borremans W."/>
            <person name="Wieme A.D."/>
            <person name="De Vuyst L."/>
            <person name="Vandamme P."/>
        </authorList>
    </citation>
    <scope>NUCLEOTIDE SEQUENCE</scope>
    <source>
        <strain evidence="2">R71697</strain>
    </source>
</reference>
<keyword evidence="1" id="KW-0812">Transmembrane</keyword>
<proteinExistence type="predicted"/>
<organism evidence="2 3">
    <name type="scientific">Gluconobacter japonicus</name>
    <dbReference type="NCBI Taxonomy" id="376620"/>
    <lineage>
        <taxon>Bacteria</taxon>
        <taxon>Pseudomonadati</taxon>
        <taxon>Pseudomonadota</taxon>
        <taxon>Alphaproteobacteria</taxon>
        <taxon>Acetobacterales</taxon>
        <taxon>Acetobacteraceae</taxon>
        <taxon>Gluconobacter</taxon>
    </lineage>
</organism>
<dbReference type="EMBL" id="JABCQN010000005">
    <property type="protein sequence ID" value="MBF0871448.1"/>
    <property type="molecule type" value="Genomic_DNA"/>
</dbReference>
<feature type="transmembrane region" description="Helical" evidence="1">
    <location>
        <begin position="6"/>
        <end position="29"/>
    </location>
</feature>
<accession>A0A9Q2FM79</accession>
<keyword evidence="1" id="KW-1133">Transmembrane helix</keyword>
<feature type="transmembrane region" description="Helical" evidence="1">
    <location>
        <begin position="66"/>
        <end position="88"/>
    </location>
</feature>
<feature type="transmembrane region" description="Helical" evidence="1">
    <location>
        <begin position="41"/>
        <end position="60"/>
    </location>
</feature>
<dbReference type="AlphaFoldDB" id="A0A9Q2FM79"/>
<protein>
    <submittedName>
        <fullName evidence="2">Uncharacterized protein</fullName>
    </submittedName>
</protein>
<dbReference type="Proteomes" id="UP000661006">
    <property type="component" value="Unassembled WGS sequence"/>
</dbReference>
<reference evidence="2" key="1">
    <citation type="submission" date="2020-04" db="EMBL/GenBank/DDBJ databases">
        <authorList>
            <person name="Sombolestani A."/>
        </authorList>
    </citation>
    <scope>NUCLEOTIDE SEQUENCE</scope>
    <source>
        <strain evidence="2">R71697</strain>
    </source>
</reference>
<evidence type="ECO:0000256" key="1">
    <source>
        <dbReference type="SAM" id="Phobius"/>
    </source>
</evidence>
<evidence type="ECO:0000313" key="2">
    <source>
        <dbReference type="EMBL" id="MBF0871448.1"/>
    </source>
</evidence>